<dbReference type="EMBL" id="CAJRAY010000064">
    <property type="protein sequence ID" value="CAG5089285.1"/>
    <property type="molecule type" value="Genomic_DNA"/>
</dbReference>
<protein>
    <submittedName>
        <fullName evidence="1">Uncharacterized protein</fullName>
    </submittedName>
</protein>
<dbReference type="RefSeq" id="WP_213484930.1">
    <property type="nucleotide sequence ID" value="NZ_CAJRAY010000064.1"/>
</dbReference>
<evidence type="ECO:0000313" key="2">
    <source>
        <dbReference type="Proteomes" id="UP000681526"/>
    </source>
</evidence>
<keyword evidence="2" id="KW-1185">Reference proteome</keyword>
<reference evidence="1 2" key="1">
    <citation type="submission" date="2021-04" db="EMBL/GenBank/DDBJ databases">
        <authorList>
            <person name="Rakotoarivonina H."/>
        </authorList>
    </citation>
    <scope>NUCLEOTIDE SEQUENCE [LARGE SCALE GENOMIC DNA]</scope>
    <source>
        <strain evidence="1 2">XE</strain>
    </source>
</reference>
<name>A0ABM8V5Q8_THEXY</name>
<gene>
    <name evidence="1" type="primary">txxe 1777</name>
    <name evidence="1" type="ORF">TXXE_12855</name>
</gene>
<evidence type="ECO:0000313" key="1">
    <source>
        <dbReference type="EMBL" id="CAG5089285.1"/>
    </source>
</evidence>
<organism evidence="1 2">
    <name type="scientific">Thermobacillus xylanilyticus</name>
    <dbReference type="NCBI Taxonomy" id="76633"/>
    <lineage>
        <taxon>Bacteria</taxon>
        <taxon>Bacillati</taxon>
        <taxon>Bacillota</taxon>
        <taxon>Bacilli</taxon>
        <taxon>Bacillales</taxon>
        <taxon>Paenibacillaceae</taxon>
        <taxon>Thermobacillus</taxon>
    </lineage>
</organism>
<proteinExistence type="predicted"/>
<accession>A0ABM8V5Q8</accession>
<comment type="caution">
    <text evidence="1">The sequence shown here is derived from an EMBL/GenBank/DDBJ whole genome shotgun (WGS) entry which is preliminary data.</text>
</comment>
<sequence>MRIFDEDNNRTIRKATLLLTEREARELLDGLRSLLEKPSLHVHVNDEQYEHEITAALYDEHNIENFHDRIKQVIKEDI</sequence>
<dbReference type="Proteomes" id="UP000681526">
    <property type="component" value="Unassembled WGS sequence"/>
</dbReference>